<accession>A0A174ZCR4</accession>
<evidence type="ECO:0000256" key="1">
    <source>
        <dbReference type="ARBA" id="ARBA00003408"/>
    </source>
</evidence>
<feature type="transmembrane region" description="Helical" evidence="13">
    <location>
        <begin position="94"/>
        <end position="113"/>
    </location>
</feature>
<gene>
    <name evidence="14" type="primary">mepA_2</name>
    <name evidence="14" type="ORF">ERS852540_00758</name>
</gene>
<dbReference type="Pfam" id="PF01554">
    <property type="entry name" value="MatE"/>
    <property type="match status" value="2"/>
</dbReference>
<dbReference type="AlphaFoldDB" id="A0A174ZCR4"/>
<dbReference type="GO" id="GO:0042910">
    <property type="term" value="F:xenobiotic transmembrane transporter activity"/>
    <property type="evidence" value="ECO:0007669"/>
    <property type="project" value="InterPro"/>
</dbReference>
<evidence type="ECO:0000256" key="5">
    <source>
        <dbReference type="ARBA" id="ARBA00022448"/>
    </source>
</evidence>
<dbReference type="OrthoDB" id="9776324at2"/>
<evidence type="ECO:0000256" key="13">
    <source>
        <dbReference type="SAM" id="Phobius"/>
    </source>
</evidence>
<feature type="transmembrane region" description="Helical" evidence="13">
    <location>
        <begin position="277"/>
        <end position="302"/>
    </location>
</feature>
<dbReference type="InterPro" id="IPR050222">
    <property type="entry name" value="MATE_MdtK"/>
</dbReference>
<name>A0A174ZCR4_9FIRM</name>
<evidence type="ECO:0000256" key="12">
    <source>
        <dbReference type="ARBA" id="ARBA00031636"/>
    </source>
</evidence>
<evidence type="ECO:0000256" key="3">
    <source>
        <dbReference type="ARBA" id="ARBA00010199"/>
    </source>
</evidence>
<evidence type="ECO:0000256" key="8">
    <source>
        <dbReference type="ARBA" id="ARBA00022692"/>
    </source>
</evidence>
<comment type="subcellular location">
    <subcellularLocation>
        <location evidence="2">Cell membrane</location>
        <topology evidence="2">Multi-pass membrane protein</topology>
    </subcellularLocation>
</comment>
<keyword evidence="5" id="KW-0813">Transport</keyword>
<reference evidence="14 15" key="1">
    <citation type="submission" date="2015-09" db="EMBL/GenBank/DDBJ databases">
        <authorList>
            <consortium name="Pathogen Informatics"/>
        </authorList>
    </citation>
    <scope>NUCLEOTIDE SEQUENCE [LARGE SCALE GENOMIC DNA]</scope>
    <source>
        <strain evidence="14 15">2789STDY5834928</strain>
    </source>
</reference>
<dbReference type="Proteomes" id="UP000095662">
    <property type="component" value="Unassembled WGS sequence"/>
</dbReference>
<keyword evidence="8 13" id="KW-0812">Transmembrane</keyword>
<dbReference type="EMBL" id="CZBY01000004">
    <property type="protein sequence ID" value="CUQ83792.1"/>
    <property type="molecule type" value="Genomic_DNA"/>
</dbReference>
<comment type="similarity">
    <text evidence="3">Belongs to the multi antimicrobial extrusion (MATE) (TC 2.A.66.1) family.</text>
</comment>
<dbReference type="NCBIfam" id="TIGR00797">
    <property type="entry name" value="matE"/>
    <property type="match status" value="1"/>
</dbReference>
<evidence type="ECO:0000256" key="4">
    <source>
        <dbReference type="ARBA" id="ARBA00020268"/>
    </source>
</evidence>
<feature type="transmembrane region" description="Helical" evidence="13">
    <location>
        <begin position="394"/>
        <end position="413"/>
    </location>
</feature>
<dbReference type="STRING" id="39492.ERS852540_00758"/>
<dbReference type="PIRSF" id="PIRSF006603">
    <property type="entry name" value="DinF"/>
    <property type="match status" value="1"/>
</dbReference>
<sequence>MRDLTKGSIIRLMLLFSLPILLGSLFQQAYNLVDIIIVGKKLGELSLSAVGSTTAVVSLMFNIINGLCTGFAIPVAKHYGANDMNKVRRTVAGMITYSAIITAVIMALCIVFVEPLLTALNTPAEIFEQAKLYLTIVAGGLIVTLIYNLEANILRALGDSIVPLIILVISAVLNVGLDFLFIFGFGMGVDGAALATVIAQLISAIVCFVYLIRKCPFLKLGRSDFRLHGEEIKSLLASGLGMALMYSIVDIGSIVLQNGINGLGTGIISAHTAARKIFSFTIMPFSAISATLVTFVSQNLGAGKFDRIKKSIKYGLLIGYGWSTLAVLIVYLFGEQLVLMIAPADNREIIDTAVNYLRINVPFYYALNTLLSLRCTLQGLGKSVVPIGASIVEMIWKIVTVVAVIPVCGYFGVCISEPIIWTASGLLVAVIAIKTLRAFEKA</sequence>
<evidence type="ECO:0000313" key="14">
    <source>
        <dbReference type="EMBL" id="CUQ83792.1"/>
    </source>
</evidence>
<dbReference type="PANTHER" id="PTHR43298">
    <property type="entry name" value="MULTIDRUG RESISTANCE PROTEIN NORM-RELATED"/>
    <property type="match status" value="1"/>
</dbReference>
<keyword evidence="9 13" id="KW-1133">Transmembrane helix</keyword>
<keyword evidence="11 13" id="KW-0472">Membrane</keyword>
<dbReference type="GO" id="GO:0005886">
    <property type="term" value="C:plasma membrane"/>
    <property type="evidence" value="ECO:0007669"/>
    <property type="project" value="UniProtKB-SubCell"/>
</dbReference>
<keyword evidence="7" id="KW-1003">Cell membrane</keyword>
<feature type="transmembrane region" description="Helical" evidence="13">
    <location>
        <begin position="191"/>
        <end position="213"/>
    </location>
</feature>
<dbReference type="InterPro" id="IPR002528">
    <property type="entry name" value="MATE_fam"/>
</dbReference>
<feature type="transmembrane region" description="Helical" evidence="13">
    <location>
        <begin position="12"/>
        <end position="30"/>
    </location>
</feature>
<evidence type="ECO:0000256" key="6">
    <source>
        <dbReference type="ARBA" id="ARBA00022449"/>
    </source>
</evidence>
<dbReference type="InterPro" id="IPR048279">
    <property type="entry name" value="MdtK-like"/>
</dbReference>
<evidence type="ECO:0000256" key="7">
    <source>
        <dbReference type="ARBA" id="ARBA00022475"/>
    </source>
</evidence>
<feature type="transmembrane region" description="Helical" evidence="13">
    <location>
        <begin position="314"/>
        <end position="333"/>
    </location>
</feature>
<comment type="function">
    <text evidence="1">Multidrug efflux pump.</text>
</comment>
<evidence type="ECO:0000313" key="15">
    <source>
        <dbReference type="Proteomes" id="UP000095662"/>
    </source>
</evidence>
<dbReference type="CDD" id="cd13138">
    <property type="entry name" value="MATE_yoeA_like"/>
    <property type="match status" value="1"/>
</dbReference>
<protein>
    <recommendedName>
        <fullName evidence="4">Probable multidrug resistance protein NorM</fullName>
    </recommendedName>
    <alternativeName>
        <fullName evidence="12">Multidrug-efflux transporter</fullName>
    </alternativeName>
</protein>
<feature type="transmembrane region" description="Helical" evidence="13">
    <location>
        <begin position="419"/>
        <end position="439"/>
    </location>
</feature>
<feature type="transmembrane region" description="Helical" evidence="13">
    <location>
        <begin position="353"/>
        <end position="373"/>
    </location>
</feature>
<evidence type="ECO:0000256" key="10">
    <source>
        <dbReference type="ARBA" id="ARBA00023065"/>
    </source>
</evidence>
<organism evidence="14 15">
    <name type="scientific">[Eubacterium] siraeum</name>
    <dbReference type="NCBI Taxonomy" id="39492"/>
    <lineage>
        <taxon>Bacteria</taxon>
        <taxon>Bacillati</taxon>
        <taxon>Bacillota</taxon>
        <taxon>Clostridia</taxon>
        <taxon>Eubacteriales</taxon>
        <taxon>Oscillospiraceae</taxon>
        <taxon>Oscillospiraceae incertae sedis</taxon>
    </lineage>
</organism>
<evidence type="ECO:0000256" key="11">
    <source>
        <dbReference type="ARBA" id="ARBA00023136"/>
    </source>
</evidence>
<feature type="transmembrane region" description="Helical" evidence="13">
    <location>
        <begin position="133"/>
        <end position="149"/>
    </location>
</feature>
<dbReference type="GO" id="GO:0006811">
    <property type="term" value="P:monoatomic ion transport"/>
    <property type="evidence" value="ECO:0007669"/>
    <property type="project" value="UniProtKB-KW"/>
</dbReference>
<dbReference type="PANTHER" id="PTHR43298:SF2">
    <property type="entry name" value="FMN_FAD EXPORTER YEEO-RELATED"/>
    <property type="match status" value="1"/>
</dbReference>
<keyword evidence="10" id="KW-0406">Ion transport</keyword>
<evidence type="ECO:0000256" key="9">
    <source>
        <dbReference type="ARBA" id="ARBA00022989"/>
    </source>
</evidence>
<dbReference type="GO" id="GO:0015297">
    <property type="term" value="F:antiporter activity"/>
    <property type="evidence" value="ECO:0007669"/>
    <property type="project" value="UniProtKB-KW"/>
</dbReference>
<feature type="transmembrane region" description="Helical" evidence="13">
    <location>
        <begin position="50"/>
        <end position="73"/>
    </location>
</feature>
<keyword evidence="6" id="KW-0050">Antiport</keyword>
<feature type="transmembrane region" description="Helical" evidence="13">
    <location>
        <begin position="161"/>
        <end position="185"/>
    </location>
</feature>
<evidence type="ECO:0000256" key="2">
    <source>
        <dbReference type="ARBA" id="ARBA00004651"/>
    </source>
</evidence>
<feature type="transmembrane region" description="Helical" evidence="13">
    <location>
        <begin position="234"/>
        <end position="257"/>
    </location>
</feature>
<proteinExistence type="inferred from homology"/>